<reference evidence="2 3" key="1">
    <citation type="submission" date="2019-06" db="EMBL/GenBank/DDBJ databases">
        <title>Sequencing the genomes of 1000 actinobacteria strains.</title>
        <authorList>
            <person name="Klenk H.-P."/>
        </authorList>
    </citation>
    <scope>NUCLEOTIDE SEQUENCE [LARGE SCALE GENOMIC DNA]</scope>
    <source>
        <strain evidence="2 3">DSM 43866</strain>
    </source>
</reference>
<keyword evidence="3" id="KW-1185">Reference proteome</keyword>
<sequence>MALSPEIRALFGWRRVLGRVRAVLRSAVTTFVVVTVTLWLMPGVAGTDIVDTLGLVVLVAAVGAVLRPLLLLGITALGGWGAMLFGVVTQVAVMVVALRLDPANRIRGLPTLLTAAILAVIFAALLDWMADAGSDDTFVREARRLMRGVRRRAARRAGGPLFTLRRPRPGTEPGLLVIQLDGVAEPVLRWAVRAGNLPILGHWLRSGSHTVRRWHTGLPSTTPASQAGILHGASRQIPAFRWFEKETGKVMVANRPRDAAVIERRLSDGRGLLRDGGVSIGNAFGGDAVTNLLTVSHAALPGRSARGWAAFMASPYGFTRALVLGVAEVFTELHQARLQRRRNLRPRVSRSGAFLALRPASMLLRDVNISLIAEQMARGVPAIFCDLVDYDEVAHHAGPARPESMRQLESLDRMLGVLERLSEEAARRYHLVVLSDHGQSQGSTFRQRHGETLDEVVERLTAPDTAAAPRELAEEQGKRDPDAEPPTAPLLVLSSGNLSLVYLTRFPYRVRRAQIEETYPRLIAGLAAHPGIGLVVVADEDGPVAYGPGGGVHRLRDGVVSGPDPLLAYGPRARADLLRHQEAAHVGDLVVISSVDPETAEVAAFEELVGSHGGLGGWQTDAMLVHPAAWTVTGDLDGPDAVHRQLAEWLVMLGLREPARPALTTGDRLHPGDLDRDRSARLSPSRD</sequence>
<name>A0A561WSL2_ACTTI</name>
<dbReference type="Proteomes" id="UP000320239">
    <property type="component" value="Unassembled WGS sequence"/>
</dbReference>
<protein>
    <submittedName>
        <fullName evidence="2">Putative AlkP superfamily pyrophosphatase or phosphodiesterase</fullName>
    </submittedName>
</protein>
<feature type="compositionally biased region" description="Basic and acidic residues" evidence="1">
    <location>
        <begin position="667"/>
        <end position="687"/>
    </location>
</feature>
<feature type="region of interest" description="Disordered" evidence="1">
    <location>
        <begin position="662"/>
        <end position="687"/>
    </location>
</feature>
<dbReference type="EMBL" id="VIWY01000001">
    <property type="protein sequence ID" value="TWG26861.1"/>
    <property type="molecule type" value="Genomic_DNA"/>
</dbReference>
<dbReference type="SUPFAM" id="SSF53649">
    <property type="entry name" value="Alkaline phosphatase-like"/>
    <property type="match status" value="1"/>
</dbReference>
<dbReference type="InterPro" id="IPR002591">
    <property type="entry name" value="Phosphodiest/P_Trfase"/>
</dbReference>
<evidence type="ECO:0000256" key="1">
    <source>
        <dbReference type="SAM" id="MobiDB-lite"/>
    </source>
</evidence>
<accession>A0A561WSL2</accession>
<dbReference type="Gene3D" id="3.40.720.10">
    <property type="entry name" value="Alkaline Phosphatase, subunit A"/>
    <property type="match status" value="1"/>
</dbReference>
<evidence type="ECO:0000313" key="3">
    <source>
        <dbReference type="Proteomes" id="UP000320239"/>
    </source>
</evidence>
<dbReference type="InterPro" id="IPR017850">
    <property type="entry name" value="Alkaline_phosphatase_core_sf"/>
</dbReference>
<gene>
    <name evidence="2" type="ORF">FHX34_1011862</name>
</gene>
<feature type="compositionally biased region" description="Basic and acidic residues" evidence="1">
    <location>
        <begin position="471"/>
        <end position="482"/>
    </location>
</feature>
<feature type="region of interest" description="Disordered" evidence="1">
    <location>
        <begin position="460"/>
        <end position="488"/>
    </location>
</feature>
<evidence type="ECO:0000313" key="2">
    <source>
        <dbReference type="EMBL" id="TWG26861.1"/>
    </source>
</evidence>
<proteinExistence type="predicted"/>
<organism evidence="2 3">
    <name type="scientific">Actinoplanes teichomyceticus</name>
    <dbReference type="NCBI Taxonomy" id="1867"/>
    <lineage>
        <taxon>Bacteria</taxon>
        <taxon>Bacillati</taxon>
        <taxon>Actinomycetota</taxon>
        <taxon>Actinomycetes</taxon>
        <taxon>Micromonosporales</taxon>
        <taxon>Micromonosporaceae</taxon>
        <taxon>Actinoplanes</taxon>
    </lineage>
</organism>
<dbReference type="AlphaFoldDB" id="A0A561WSL2"/>
<dbReference type="Pfam" id="PF01663">
    <property type="entry name" value="Phosphodiest"/>
    <property type="match status" value="1"/>
</dbReference>
<dbReference type="RefSeq" id="WP_122976087.1">
    <property type="nucleotide sequence ID" value="NZ_BOMX01000123.1"/>
</dbReference>
<comment type="caution">
    <text evidence="2">The sequence shown here is derived from an EMBL/GenBank/DDBJ whole genome shotgun (WGS) entry which is preliminary data.</text>
</comment>
<dbReference type="OrthoDB" id="5404822at2"/>